<dbReference type="PANTHER" id="PTHR23407">
    <property type="entry name" value="ATPASE INHIBITOR/5-FORMYLTETRAHYDROFOLATE CYCLO-LIGASE"/>
    <property type="match status" value="1"/>
</dbReference>
<dbReference type="Proteomes" id="UP001595715">
    <property type="component" value="Unassembled WGS sequence"/>
</dbReference>
<proteinExistence type="inferred from homology"/>
<dbReference type="InterPro" id="IPR024185">
    <property type="entry name" value="FTHF_cligase-like_sf"/>
</dbReference>
<dbReference type="NCBIfam" id="TIGR02727">
    <property type="entry name" value="MTHFS_bact"/>
    <property type="match status" value="1"/>
</dbReference>
<sequence>MNEWKKAERARMADLRKGIPAAQRAAWSESACAHAVRMLEECGVDRFMAYVSFRSELDTAPLLEWGFMNGKTVIVPRCIPEDRSMELYAISSLDMLVPGAYGIMEPDPALAARVDLARTMPQAIVVPGLAFDVEGGRLGYGGGYYDRFRDRITMAAASQGCPVPPWIGLGFDMQLVESVPMEAHDARMDAIVTERGRRRITPCAKERSGCSWS</sequence>
<dbReference type="Gene3D" id="3.40.50.10420">
    <property type="entry name" value="NagB/RpiA/CoA transferase-like"/>
    <property type="match status" value="1"/>
</dbReference>
<keyword evidence="5" id="KW-0436">Ligase</keyword>
<gene>
    <name evidence="5" type="ORF">ACFOZ8_14480</name>
</gene>
<dbReference type="SUPFAM" id="SSF100950">
    <property type="entry name" value="NagB/RpiA/CoA transferase-like"/>
    <property type="match status" value="1"/>
</dbReference>
<dbReference type="PANTHER" id="PTHR23407:SF1">
    <property type="entry name" value="5-FORMYLTETRAHYDROFOLATE CYCLO-LIGASE"/>
    <property type="match status" value="1"/>
</dbReference>
<comment type="catalytic activity">
    <reaction evidence="4">
        <text>(6S)-5-formyl-5,6,7,8-tetrahydrofolate + ATP = (6R)-5,10-methenyltetrahydrofolate + ADP + phosphate</text>
        <dbReference type="Rhea" id="RHEA:10488"/>
        <dbReference type="ChEBI" id="CHEBI:30616"/>
        <dbReference type="ChEBI" id="CHEBI:43474"/>
        <dbReference type="ChEBI" id="CHEBI:57455"/>
        <dbReference type="ChEBI" id="CHEBI:57457"/>
        <dbReference type="ChEBI" id="CHEBI:456216"/>
        <dbReference type="EC" id="6.3.3.2"/>
    </reaction>
</comment>
<dbReference type="RefSeq" id="WP_377719499.1">
    <property type="nucleotide sequence ID" value="NZ_JBHSAM010000026.1"/>
</dbReference>
<keyword evidence="3 4" id="KW-0067">ATP-binding</keyword>
<reference evidence="6" key="1">
    <citation type="journal article" date="2019" name="Int. J. Syst. Evol. Microbiol.">
        <title>The Global Catalogue of Microorganisms (GCM) 10K type strain sequencing project: providing services to taxonomists for standard genome sequencing and annotation.</title>
        <authorList>
            <consortium name="The Broad Institute Genomics Platform"/>
            <consortium name="The Broad Institute Genome Sequencing Center for Infectious Disease"/>
            <person name="Wu L."/>
            <person name="Ma J."/>
        </authorList>
    </citation>
    <scope>NUCLEOTIDE SEQUENCE [LARGE SCALE GENOMIC DNA]</scope>
    <source>
        <strain evidence="6">IBRC-M 10987</strain>
    </source>
</reference>
<keyword evidence="4" id="KW-0460">Magnesium</keyword>
<keyword evidence="2 4" id="KW-0547">Nucleotide-binding</keyword>
<dbReference type="InterPro" id="IPR002698">
    <property type="entry name" value="FTHF_cligase"/>
</dbReference>
<name>A0ABV8K4F1_9BACL</name>
<dbReference type="EC" id="6.3.3.2" evidence="4"/>
<dbReference type="PIRSF" id="PIRSF006806">
    <property type="entry name" value="FTHF_cligase"/>
    <property type="match status" value="1"/>
</dbReference>
<dbReference type="InterPro" id="IPR037171">
    <property type="entry name" value="NagB/RpiA_transferase-like"/>
</dbReference>
<evidence type="ECO:0000256" key="4">
    <source>
        <dbReference type="RuleBase" id="RU361279"/>
    </source>
</evidence>
<keyword evidence="6" id="KW-1185">Reference proteome</keyword>
<dbReference type="Pfam" id="PF01812">
    <property type="entry name" value="5-FTHF_cyc-lig"/>
    <property type="match status" value="1"/>
</dbReference>
<evidence type="ECO:0000256" key="1">
    <source>
        <dbReference type="ARBA" id="ARBA00010638"/>
    </source>
</evidence>
<dbReference type="EMBL" id="JBHSAM010000026">
    <property type="protein sequence ID" value="MFC4100848.1"/>
    <property type="molecule type" value="Genomic_DNA"/>
</dbReference>
<comment type="caution">
    <text evidence="5">The sequence shown here is derived from an EMBL/GenBank/DDBJ whole genome shotgun (WGS) entry which is preliminary data.</text>
</comment>
<comment type="similarity">
    <text evidence="1 4">Belongs to the 5-formyltetrahydrofolate cyclo-ligase family.</text>
</comment>
<accession>A0ABV8K4F1</accession>
<comment type="cofactor">
    <cofactor evidence="4">
        <name>Mg(2+)</name>
        <dbReference type="ChEBI" id="CHEBI:18420"/>
    </cofactor>
</comment>
<evidence type="ECO:0000256" key="3">
    <source>
        <dbReference type="ARBA" id="ARBA00022840"/>
    </source>
</evidence>
<evidence type="ECO:0000313" key="5">
    <source>
        <dbReference type="EMBL" id="MFC4100848.1"/>
    </source>
</evidence>
<evidence type="ECO:0000313" key="6">
    <source>
        <dbReference type="Proteomes" id="UP001595715"/>
    </source>
</evidence>
<protein>
    <recommendedName>
        <fullName evidence="4">5-formyltetrahydrofolate cyclo-ligase</fullName>
        <ecNumber evidence="4">6.3.3.2</ecNumber>
    </recommendedName>
</protein>
<organism evidence="5 6">
    <name type="scientific">Paenibacillus xanthanilyticus</name>
    <dbReference type="NCBI Taxonomy" id="1783531"/>
    <lineage>
        <taxon>Bacteria</taxon>
        <taxon>Bacillati</taxon>
        <taxon>Bacillota</taxon>
        <taxon>Bacilli</taxon>
        <taxon>Bacillales</taxon>
        <taxon>Paenibacillaceae</taxon>
        <taxon>Paenibacillus</taxon>
    </lineage>
</organism>
<evidence type="ECO:0000256" key="2">
    <source>
        <dbReference type="ARBA" id="ARBA00022741"/>
    </source>
</evidence>
<keyword evidence="4" id="KW-0479">Metal-binding</keyword>
<dbReference type="GO" id="GO:0030272">
    <property type="term" value="F:5-formyltetrahydrofolate cyclo-ligase activity"/>
    <property type="evidence" value="ECO:0007669"/>
    <property type="project" value="UniProtKB-EC"/>
</dbReference>